<evidence type="ECO:0000256" key="1">
    <source>
        <dbReference type="SAM" id="MobiDB-lite"/>
    </source>
</evidence>
<dbReference type="Proteomes" id="UP000241447">
    <property type="component" value="Chromosome"/>
</dbReference>
<dbReference type="OrthoDB" id="67297at2"/>
<name>A0A2R4M072_9RHOB</name>
<accession>A0A2R4M072</accession>
<dbReference type="EMBL" id="CP028475">
    <property type="protein sequence ID" value="AVW90573.1"/>
    <property type="molecule type" value="Genomic_DNA"/>
</dbReference>
<dbReference type="KEGG" id="cbak:DA792_05290"/>
<evidence type="ECO:0000313" key="2">
    <source>
        <dbReference type="EMBL" id="AVW90573.1"/>
    </source>
</evidence>
<dbReference type="AlphaFoldDB" id="A0A2R4M072"/>
<reference evidence="2 3" key="1">
    <citation type="submission" date="2018-03" db="EMBL/GenBank/DDBJ databases">
        <title>The Complete Genome of Celeribacter baekdonensis strain LH4, a Thiosulfate-Oxidizing Alphaproteobacterium Isolated from Gulf of Mexico Continental Slope Sediments.</title>
        <authorList>
            <person name="Flood B.E."/>
            <person name="Bailey J.V."/>
            <person name="Leprich D."/>
        </authorList>
    </citation>
    <scope>NUCLEOTIDE SEQUENCE [LARGE SCALE GENOMIC DNA]</scope>
    <source>
        <strain evidence="2 3">LH4</strain>
    </source>
</reference>
<proteinExistence type="predicted"/>
<organism evidence="2 3">
    <name type="scientific">Celeribacter baekdonensis</name>
    <dbReference type="NCBI Taxonomy" id="875171"/>
    <lineage>
        <taxon>Bacteria</taxon>
        <taxon>Pseudomonadati</taxon>
        <taxon>Pseudomonadota</taxon>
        <taxon>Alphaproteobacteria</taxon>
        <taxon>Rhodobacterales</taxon>
        <taxon>Roseobacteraceae</taxon>
        <taxon>Celeribacter</taxon>
    </lineage>
</organism>
<gene>
    <name evidence="2" type="ORF">DA792_05290</name>
</gene>
<dbReference type="RefSeq" id="WP_107718739.1">
    <property type="nucleotide sequence ID" value="NZ_CP028475.1"/>
</dbReference>
<sequence length="108" mass="12721">MADDQQHRNSTKSWESVDGKLPSDLKELLRAKIYSSSQIVYPDPMVAPWLQFPEYARSSMGWRMGGGEDYMFAFRTWFKALDRAAQRNYQHENEEPKGWNGFYDSFKL</sequence>
<evidence type="ECO:0000313" key="3">
    <source>
        <dbReference type="Proteomes" id="UP000241447"/>
    </source>
</evidence>
<feature type="region of interest" description="Disordered" evidence="1">
    <location>
        <begin position="89"/>
        <end position="108"/>
    </location>
</feature>
<protein>
    <submittedName>
        <fullName evidence="2">Uncharacterized protein</fullName>
    </submittedName>
</protein>